<dbReference type="Gene3D" id="3.40.190.10">
    <property type="entry name" value="Periplasmic binding protein-like II"/>
    <property type="match status" value="2"/>
</dbReference>
<dbReference type="PANTHER" id="PTHR42928:SF5">
    <property type="entry name" value="BLR1237 PROTEIN"/>
    <property type="match status" value="1"/>
</dbReference>
<dbReference type="CDD" id="cd07012">
    <property type="entry name" value="PBP2_Bug_TTT"/>
    <property type="match status" value="1"/>
</dbReference>
<dbReference type="SUPFAM" id="SSF53850">
    <property type="entry name" value="Periplasmic binding protein-like II"/>
    <property type="match status" value="2"/>
</dbReference>
<dbReference type="Pfam" id="PF03401">
    <property type="entry name" value="TctC"/>
    <property type="match status" value="2"/>
</dbReference>
<dbReference type="EMBL" id="JACIFZ010000004">
    <property type="protein sequence ID" value="MBB4223056.1"/>
    <property type="molecule type" value="Genomic_DNA"/>
</dbReference>
<keyword evidence="2" id="KW-0675">Receptor</keyword>
<comment type="similarity">
    <text evidence="1">Belongs to the UPF0065 (bug) family.</text>
</comment>
<dbReference type="AlphaFoldDB" id="A0A840FKJ3"/>
<accession>A0A840FKJ3</accession>
<name>A0A840FKJ3_9BURK</name>
<gene>
    <name evidence="2" type="ORF">GGD71_003838</name>
</gene>
<dbReference type="Proteomes" id="UP000524450">
    <property type="component" value="Unassembled WGS sequence"/>
</dbReference>
<sequence>MAGEVLAKRAGFKVLNVPYKGAAPAITDLLGGQTDYMFATPQGALSMVKGGRLRALAVTSAKRLPVMPDVPTVAESYKGFEAVDWKALVAPAGTSPEIVKKLSAAVDKALAKPATISQLLAEGSTPVGGTPEQAAQYIKAEHARWGAAVATRACGPNKRALPRRTNEGRQMMKLHSWLAAIALAVPFIAQAQSPAGSWPSRPVRLVVPYAPGGTTDYAARQIAQKLTEQTGVSFYVDNRAGASGTIGSNFVAKATPDGSSFLINDTTYAMLPHLFKKLPWEPADLVPVTAIVDAPLVLVVGANSPYKTVQALIDDARANPGKLTFGSGGVGSSTHLGGELLKQNGKLALTHVPYKGAGEAMLGVVSGQVDVLVTAAPTAIPQVKGGKVRALLVTSPQRLGALPDVPTSAEAGLKEFTATNWFGIAAPKGTPQPIVEKLQAEVKKALASPDLAKRFAEQGASPGGASTADFGKFVQGQTQSWGAVIKAAGVQPD</sequence>
<reference evidence="2 3" key="1">
    <citation type="submission" date="2020-08" db="EMBL/GenBank/DDBJ databases">
        <title>Genomic Encyclopedia of Type Strains, Phase IV (KMG-V): Genome sequencing to study the core and pangenomes of soil and plant-associated prokaryotes.</title>
        <authorList>
            <person name="Whitman W."/>
        </authorList>
    </citation>
    <scope>NUCLEOTIDE SEQUENCE [LARGE SCALE GENOMIC DNA]</scope>
    <source>
        <strain evidence="2 3">34/80</strain>
    </source>
</reference>
<organism evidence="2 3">
    <name type="scientific">Variovorax guangxiensis</name>
    <dbReference type="NCBI Taxonomy" id="1775474"/>
    <lineage>
        <taxon>Bacteria</taxon>
        <taxon>Pseudomonadati</taxon>
        <taxon>Pseudomonadota</taxon>
        <taxon>Betaproteobacteria</taxon>
        <taxon>Burkholderiales</taxon>
        <taxon>Comamonadaceae</taxon>
        <taxon>Variovorax</taxon>
    </lineage>
</organism>
<evidence type="ECO:0000313" key="3">
    <source>
        <dbReference type="Proteomes" id="UP000524450"/>
    </source>
</evidence>
<dbReference type="Gene3D" id="3.40.190.150">
    <property type="entry name" value="Bordetella uptake gene, domain 1"/>
    <property type="match status" value="1"/>
</dbReference>
<dbReference type="PANTHER" id="PTHR42928">
    <property type="entry name" value="TRICARBOXYLATE-BINDING PROTEIN"/>
    <property type="match status" value="1"/>
</dbReference>
<protein>
    <submittedName>
        <fullName evidence="2">Tripartite-type tricarboxylate transporter receptor subunit TctC</fullName>
    </submittedName>
</protein>
<dbReference type="InterPro" id="IPR005064">
    <property type="entry name" value="BUG"/>
</dbReference>
<comment type="caution">
    <text evidence="2">The sequence shown here is derived from an EMBL/GenBank/DDBJ whole genome shotgun (WGS) entry which is preliminary data.</text>
</comment>
<evidence type="ECO:0000313" key="2">
    <source>
        <dbReference type="EMBL" id="MBB4223056.1"/>
    </source>
</evidence>
<proteinExistence type="inferred from homology"/>
<evidence type="ECO:0000256" key="1">
    <source>
        <dbReference type="ARBA" id="ARBA00006987"/>
    </source>
</evidence>
<dbReference type="InterPro" id="IPR042100">
    <property type="entry name" value="Bug_dom1"/>
</dbReference>